<evidence type="ECO:0000313" key="1">
    <source>
        <dbReference type="EMBL" id="MCT4370081.1"/>
    </source>
</evidence>
<keyword evidence="3" id="KW-1185">Reference proteome</keyword>
<comment type="caution">
    <text evidence="2">The sequence shown here is derived from an EMBL/GenBank/DDBJ whole genome shotgun (WGS) entry which is preliminary data.</text>
</comment>
<reference evidence="1" key="3">
    <citation type="submission" date="2024-05" db="EMBL/GenBank/DDBJ databases">
        <title>Yangia mangrovi SAOS 153D genome.</title>
        <authorList>
            <person name="Verma A."/>
            <person name="Pal Y."/>
            <person name="Sundharam S."/>
            <person name="Bisht B."/>
            <person name="Srinivasan K."/>
        </authorList>
    </citation>
    <scope>NUCLEOTIDE SEQUENCE</scope>
    <source>
        <strain evidence="1">SAOS 153D</strain>
    </source>
</reference>
<dbReference type="EMBL" id="NTHN01000091">
    <property type="protein sequence ID" value="PBD19811.1"/>
    <property type="molecule type" value="Genomic_DNA"/>
</dbReference>
<reference evidence="3" key="2">
    <citation type="submission" date="2023-07" db="EMBL/GenBank/DDBJ databases">
        <title>Yangia mangrovi SAOS 153D genome.</title>
        <authorList>
            <person name="Verma A."/>
            <person name="Pal Y."/>
            <person name="Sundharam S."/>
            <person name="Bisht B."/>
            <person name="Srinivasan K."/>
        </authorList>
    </citation>
    <scope>NUCLEOTIDE SEQUENCE [LARGE SCALE GENOMIC DNA]</scope>
    <source>
        <strain evidence="3">SAOS 153D</strain>
    </source>
</reference>
<dbReference type="RefSeq" id="WP_095881666.1">
    <property type="nucleotide sequence ID" value="NZ_NTHN02000009.1"/>
</dbReference>
<evidence type="ECO:0000313" key="3">
    <source>
        <dbReference type="Proteomes" id="UP000217448"/>
    </source>
</evidence>
<dbReference type="OrthoDB" id="4760135at2"/>
<protein>
    <submittedName>
        <fullName evidence="2">Uncharacterized protein</fullName>
    </submittedName>
</protein>
<dbReference type="EMBL" id="NTHN02000009">
    <property type="protein sequence ID" value="MCT4370081.1"/>
    <property type="molecule type" value="Genomic_DNA"/>
</dbReference>
<accession>A0A2A3JX97</accession>
<dbReference type="Proteomes" id="UP000217448">
    <property type="component" value="Unassembled WGS sequence"/>
</dbReference>
<proteinExistence type="predicted"/>
<dbReference type="AlphaFoldDB" id="A0A2A3JX97"/>
<evidence type="ECO:0000313" key="2">
    <source>
        <dbReference type="EMBL" id="PBD19811.1"/>
    </source>
</evidence>
<reference evidence="2" key="1">
    <citation type="submission" date="2017-09" db="EMBL/GenBank/DDBJ databases">
        <title>Yangia sp. SAOS 153D whole genome sequencing.</title>
        <authorList>
            <person name="Verma A."/>
            <person name="Krishnamurthi S."/>
        </authorList>
    </citation>
    <scope>NUCLEOTIDE SEQUENCE [LARGE SCALE GENOMIC DNA]</scope>
    <source>
        <strain evidence="2">SAOS 153D</strain>
    </source>
</reference>
<organism evidence="2">
    <name type="scientific">Alloyangia mangrovi</name>
    <dbReference type="NCBI Taxonomy" id="1779329"/>
    <lineage>
        <taxon>Bacteria</taxon>
        <taxon>Pseudomonadati</taxon>
        <taxon>Pseudomonadota</taxon>
        <taxon>Alphaproteobacteria</taxon>
        <taxon>Rhodobacterales</taxon>
        <taxon>Roseobacteraceae</taxon>
        <taxon>Alloyangia</taxon>
    </lineage>
</organism>
<gene>
    <name evidence="1" type="ORF">CLG85_006930</name>
    <name evidence="2" type="ORF">CLG85_07280</name>
</gene>
<sequence length="423" mass="46226">MNAPLHSASPHLLLSDDLERQVMHWLGAARTFRDAEEFASIEAWRSVEREIGSPLRKQMHRIVEELISLGEATAELIRRSRTQSSLTPRAVAGVQRFRRRYGQVDTTLDFLGDAVNSRTSPKIRGALGALDRMAKASMLPVLSEARIACPPVLVYQDKGTGASILRAGVRLWTPGAVMPVAAIKIVRHNLYRPTSLFHETGHQVAHLTGWAASVEAAIGRALASDPPLRRMWQPWASEIAADVYAFLHTGFASIAALYDVVGDARTILTWRLGDPHPIGWLRTLFGCAMSRIAFGERGPWNAMEAAMLAHFPASRADETLQPLLARSRAQITGIARACLDAPVPALGGRPMSAVLEPDRVSPRALAELERLGGAALWTSPAWRALEGIRLVALAGLREAETPSEASGWIERARGWLTAQPERA</sequence>
<name>A0A2A3JX97_9RHOB</name>